<dbReference type="GO" id="GO:0032259">
    <property type="term" value="P:methylation"/>
    <property type="evidence" value="ECO:0007669"/>
    <property type="project" value="UniProtKB-KW"/>
</dbReference>
<evidence type="ECO:0000313" key="3">
    <source>
        <dbReference type="EMBL" id="GAJ03307.1"/>
    </source>
</evidence>
<dbReference type="InterPro" id="IPR029063">
    <property type="entry name" value="SAM-dependent_MTases_sf"/>
</dbReference>
<dbReference type="PRINTS" id="PR00105">
    <property type="entry name" value="C5METTRFRASE"/>
</dbReference>
<organism evidence="3">
    <name type="scientific">marine sediment metagenome</name>
    <dbReference type="NCBI Taxonomy" id="412755"/>
    <lineage>
        <taxon>unclassified sequences</taxon>
        <taxon>metagenomes</taxon>
        <taxon>ecological metagenomes</taxon>
    </lineage>
</organism>
<dbReference type="AlphaFoldDB" id="X1UIA4"/>
<reference evidence="3" key="1">
    <citation type="journal article" date="2014" name="Front. Microbiol.">
        <title>High frequency of phylogenetically diverse reductive dehalogenase-homologous genes in deep subseafloor sedimentary metagenomes.</title>
        <authorList>
            <person name="Kawai M."/>
            <person name="Futagami T."/>
            <person name="Toyoda A."/>
            <person name="Takaki Y."/>
            <person name="Nishi S."/>
            <person name="Hori S."/>
            <person name="Arai W."/>
            <person name="Tsubouchi T."/>
            <person name="Morono Y."/>
            <person name="Uchiyama I."/>
            <person name="Ito T."/>
            <person name="Fujiyama A."/>
            <person name="Inagaki F."/>
            <person name="Takami H."/>
        </authorList>
    </citation>
    <scope>NUCLEOTIDE SEQUENCE</scope>
    <source>
        <strain evidence="3">Expedition CK06-06</strain>
    </source>
</reference>
<dbReference type="EMBL" id="BARW01032767">
    <property type="protein sequence ID" value="GAJ03307.1"/>
    <property type="molecule type" value="Genomic_DNA"/>
</dbReference>
<dbReference type="SUPFAM" id="SSF53335">
    <property type="entry name" value="S-adenosyl-L-methionine-dependent methyltransferases"/>
    <property type="match status" value="1"/>
</dbReference>
<protein>
    <recommendedName>
        <fullName evidence="4">DNA (cytosine-5-)-methyltransferase</fullName>
    </recommendedName>
</protein>
<keyword evidence="1" id="KW-0489">Methyltransferase</keyword>
<gene>
    <name evidence="3" type="ORF">S12H4_51778</name>
</gene>
<evidence type="ECO:0000256" key="2">
    <source>
        <dbReference type="ARBA" id="ARBA00022679"/>
    </source>
</evidence>
<dbReference type="GO" id="GO:0008168">
    <property type="term" value="F:methyltransferase activity"/>
    <property type="evidence" value="ECO:0007669"/>
    <property type="project" value="UniProtKB-KW"/>
</dbReference>
<dbReference type="Pfam" id="PF00145">
    <property type="entry name" value="DNA_methylase"/>
    <property type="match status" value="1"/>
</dbReference>
<keyword evidence="2" id="KW-0808">Transferase</keyword>
<dbReference type="InterPro" id="IPR001525">
    <property type="entry name" value="C5_MeTfrase"/>
</dbReference>
<sequence>MENDERHYLYRHYLEILESLEPDFFLYENVPGLFTARAEGKEIFVRILNDFSSLNPPYEITPPLKQVLEEPGSYILNSADFHTPQTRRRLILIGYKKSLERKNPGIKNIFKGLQKLALKNRR</sequence>
<feature type="non-terminal residue" evidence="3">
    <location>
        <position position="122"/>
    </location>
</feature>
<evidence type="ECO:0008006" key="4">
    <source>
        <dbReference type="Google" id="ProtNLM"/>
    </source>
</evidence>
<accession>X1UIA4</accession>
<evidence type="ECO:0000256" key="1">
    <source>
        <dbReference type="ARBA" id="ARBA00022603"/>
    </source>
</evidence>
<proteinExistence type="predicted"/>
<comment type="caution">
    <text evidence="3">The sequence shown here is derived from an EMBL/GenBank/DDBJ whole genome shotgun (WGS) entry which is preliminary data.</text>
</comment>
<dbReference type="Gene3D" id="3.40.50.150">
    <property type="entry name" value="Vaccinia Virus protein VP39"/>
    <property type="match status" value="1"/>
</dbReference>
<name>X1UIA4_9ZZZZ</name>